<accession>A0A3R9YCI8</accession>
<keyword evidence="2" id="KW-1185">Reference proteome</keyword>
<sequence length="62" mass="7047">MRLLLLIAVIALGVDALKYDGAYTQSAWREISSQLSRLEARVNDSNLLDRRVVATETTERQR</sequence>
<comment type="caution">
    <text evidence="1">The sequence shown here is derived from an EMBL/GenBank/DDBJ whole genome shotgun (WGS) entry which is preliminary data.</text>
</comment>
<evidence type="ECO:0000313" key="1">
    <source>
        <dbReference type="EMBL" id="RST84548.1"/>
    </source>
</evidence>
<gene>
    <name evidence="1" type="ORF">EJC49_20105</name>
</gene>
<dbReference type="Proteomes" id="UP000278398">
    <property type="component" value="Unassembled WGS sequence"/>
</dbReference>
<organism evidence="1 2">
    <name type="scientific">Aquibium carbonis</name>
    <dbReference type="NCBI Taxonomy" id="2495581"/>
    <lineage>
        <taxon>Bacteria</taxon>
        <taxon>Pseudomonadati</taxon>
        <taxon>Pseudomonadota</taxon>
        <taxon>Alphaproteobacteria</taxon>
        <taxon>Hyphomicrobiales</taxon>
        <taxon>Phyllobacteriaceae</taxon>
        <taxon>Aquibium</taxon>
    </lineage>
</organism>
<proteinExistence type="predicted"/>
<dbReference type="RefSeq" id="WP_126701721.1">
    <property type="nucleotide sequence ID" value="NZ_RWKW01000088.1"/>
</dbReference>
<reference evidence="1 2" key="1">
    <citation type="submission" date="2018-12" db="EMBL/GenBank/DDBJ databases">
        <title>Mesorhizobium carbonis sp. nov., isolated from coal mine water.</title>
        <authorList>
            <person name="Xin W."/>
            <person name="Xu Z."/>
            <person name="Xiang F."/>
            <person name="Zhang J."/>
            <person name="Xi L."/>
            <person name="Liu J."/>
        </authorList>
    </citation>
    <scope>NUCLEOTIDE SEQUENCE [LARGE SCALE GENOMIC DNA]</scope>
    <source>
        <strain evidence="1 2">B2.3</strain>
    </source>
</reference>
<dbReference type="EMBL" id="RWKW01000088">
    <property type="protein sequence ID" value="RST84548.1"/>
    <property type="molecule type" value="Genomic_DNA"/>
</dbReference>
<name>A0A3R9YCI8_9HYPH</name>
<dbReference type="AlphaFoldDB" id="A0A3R9YCI8"/>
<protein>
    <submittedName>
        <fullName evidence="1">Uncharacterized protein</fullName>
    </submittedName>
</protein>
<evidence type="ECO:0000313" key="2">
    <source>
        <dbReference type="Proteomes" id="UP000278398"/>
    </source>
</evidence>